<dbReference type="Gene3D" id="3.30.70.100">
    <property type="match status" value="1"/>
</dbReference>
<dbReference type="Gene3D" id="1.10.287.1260">
    <property type="match status" value="1"/>
</dbReference>
<dbReference type="InterPro" id="IPR049278">
    <property type="entry name" value="MS_channel_C"/>
</dbReference>
<accession>A0ABS4SSW4</accession>
<feature type="transmembrane region" description="Helical" evidence="7">
    <location>
        <begin position="33"/>
        <end position="55"/>
    </location>
</feature>
<sequence length="343" mass="37419">MAQVEHAVDADLSTTLSSLDGIVDWTMAFLPKFAIGGVVFLLFWGIGWAVRMGILRASARHPARNVGLVLGRLSQWGLRFLGLLVAVTIMFPSVKPVDLLGLLGIGSVAIGFAFKDILQNFLAGILILLRQPFRIGDQIVFKSFEGTVEGIETRTTVIKTYDGRRVFVPNGEIFTNAVTVNTAYGIRRSEHDVGVGYGDDVRRAAGVILDALRGVDGVRDDPPPEALAVELAGSTVNIRARWWTDARQHEVLRVRHDVIAAIKDQLGQAGIDLPFPTRVVLFHDQTEETDGDRRRQREGWPAGDDPPQPRTIAGVLKKTGPDGQEEEPARSIRPGGTPVGHTD</sequence>
<comment type="subunit">
    <text evidence="7">Homoheptamer.</text>
</comment>
<comment type="function">
    <text evidence="7">Mechanosensitive channel that participates in the regulation of osmotic pressure changes within the cell, opening in response to stretch forces in the membrane lipid bilayer, without the need for other proteins. Contributes to normal resistance to hypoosmotic shock. Forms an ion channel of 1.0 nanosiemens conductance with a slight preference for anions.</text>
</comment>
<feature type="region of interest" description="Disordered" evidence="8">
    <location>
        <begin position="283"/>
        <end position="343"/>
    </location>
</feature>
<keyword evidence="12" id="KW-1185">Reference proteome</keyword>
<evidence type="ECO:0000256" key="1">
    <source>
        <dbReference type="ARBA" id="ARBA00004651"/>
    </source>
</evidence>
<comment type="caution">
    <text evidence="11">The sequence shown here is derived from an EMBL/GenBank/DDBJ whole genome shotgun (WGS) entry which is preliminary data.</text>
</comment>
<dbReference type="InterPro" id="IPR010920">
    <property type="entry name" value="LSM_dom_sf"/>
</dbReference>
<evidence type="ECO:0000256" key="7">
    <source>
        <dbReference type="RuleBase" id="RU369025"/>
    </source>
</evidence>
<keyword evidence="6 7" id="KW-0472">Membrane</keyword>
<evidence type="ECO:0000313" key="12">
    <source>
        <dbReference type="Proteomes" id="UP000781958"/>
    </source>
</evidence>
<dbReference type="PANTHER" id="PTHR30221">
    <property type="entry name" value="SMALL-CONDUCTANCE MECHANOSENSITIVE CHANNEL"/>
    <property type="match status" value="1"/>
</dbReference>
<name>A0ABS4SSW4_9PROT</name>
<feature type="domain" description="Mechanosensitive ion channel MscS C-terminal" evidence="10">
    <location>
        <begin position="192"/>
        <end position="272"/>
    </location>
</feature>
<keyword evidence="3" id="KW-1003">Cell membrane</keyword>
<dbReference type="EMBL" id="JAGINP010000019">
    <property type="protein sequence ID" value="MBP2295042.1"/>
    <property type="molecule type" value="Genomic_DNA"/>
</dbReference>
<dbReference type="SUPFAM" id="SSF82689">
    <property type="entry name" value="Mechanosensitive channel protein MscS (YggB), C-terminal domain"/>
    <property type="match status" value="1"/>
</dbReference>
<keyword evidence="7" id="KW-0813">Transport</keyword>
<dbReference type="InterPro" id="IPR045275">
    <property type="entry name" value="MscS_archaea/bacteria_type"/>
</dbReference>
<dbReference type="PANTHER" id="PTHR30221:SF1">
    <property type="entry name" value="SMALL-CONDUCTANCE MECHANOSENSITIVE CHANNEL"/>
    <property type="match status" value="1"/>
</dbReference>
<protein>
    <recommendedName>
        <fullName evidence="7">Small-conductance mechanosensitive channel</fullName>
    </recommendedName>
</protein>
<dbReference type="InterPro" id="IPR011066">
    <property type="entry name" value="MscS_channel_C_sf"/>
</dbReference>
<evidence type="ECO:0000256" key="2">
    <source>
        <dbReference type="ARBA" id="ARBA00008017"/>
    </source>
</evidence>
<dbReference type="InterPro" id="IPR006685">
    <property type="entry name" value="MscS_channel_2nd"/>
</dbReference>
<dbReference type="Proteomes" id="UP000781958">
    <property type="component" value="Unassembled WGS sequence"/>
</dbReference>
<dbReference type="Pfam" id="PF21082">
    <property type="entry name" value="MS_channel_3rd"/>
    <property type="match status" value="1"/>
</dbReference>
<comment type="caution">
    <text evidence="7">Lacks conserved residue(s) required for the propagation of feature annotation.</text>
</comment>
<evidence type="ECO:0000259" key="10">
    <source>
        <dbReference type="Pfam" id="PF21082"/>
    </source>
</evidence>
<dbReference type="SUPFAM" id="SSF50182">
    <property type="entry name" value="Sm-like ribonucleoproteins"/>
    <property type="match status" value="1"/>
</dbReference>
<dbReference type="InterPro" id="IPR006686">
    <property type="entry name" value="MscS_channel_CS"/>
</dbReference>
<evidence type="ECO:0000259" key="9">
    <source>
        <dbReference type="Pfam" id="PF00924"/>
    </source>
</evidence>
<evidence type="ECO:0000256" key="3">
    <source>
        <dbReference type="ARBA" id="ARBA00022475"/>
    </source>
</evidence>
<evidence type="ECO:0000256" key="8">
    <source>
        <dbReference type="SAM" id="MobiDB-lite"/>
    </source>
</evidence>
<dbReference type="Gene3D" id="2.30.30.60">
    <property type="match status" value="1"/>
</dbReference>
<keyword evidence="4 7" id="KW-0812">Transmembrane</keyword>
<comment type="similarity">
    <text evidence="2 7">Belongs to the MscS (TC 1.A.23) family.</text>
</comment>
<keyword evidence="7" id="KW-0406">Ion transport</keyword>
<comment type="subcellular location">
    <subcellularLocation>
        <location evidence="7">Cell inner membrane</location>
        <topology evidence="7">Multi-pass membrane protein</topology>
    </subcellularLocation>
    <subcellularLocation>
        <location evidence="1">Cell membrane</location>
        <topology evidence="1">Multi-pass membrane protein</topology>
    </subcellularLocation>
</comment>
<dbReference type="InterPro" id="IPR023408">
    <property type="entry name" value="MscS_beta-dom_sf"/>
</dbReference>
<dbReference type="Pfam" id="PF00924">
    <property type="entry name" value="MS_channel_2nd"/>
    <property type="match status" value="1"/>
</dbReference>
<keyword evidence="7" id="KW-0407">Ion channel</keyword>
<proteinExistence type="inferred from homology"/>
<evidence type="ECO:0000256" key="5">
    <source>
        <dbReference type="ARBA" id="ARBA00022989"/>
    </source>
</evidence>
<dbReference type="PROSITE" id="PS01246">
    <property type="entry name" value="UPF0003"/>
    <property type="match status" value="1"/>
</dbReference>
<gene>
    <name evidence="11" type="ORF">J2851_004845</name>
</gene>
<keyword evidence="7" id="KW-0997">Cell inner membrane</keyword>
<keyword evidence="5 7" id="KW-1133">Transmembrane helix</keyword>
<organism evidence="11 12">
    <name type="scientific">Azospirillum rugosum</name>
    <dbReference type="NCBI Taxonomy" id="416170"/>
    <lineage>
        <taxon>Bacteria</taxon>
        <taxon>Pseudomonadati</taxon>
        <taxon>Pseudomonadota</taxon>
        <taxon>Alphaproteobacteria</taxon>
        <taxon>Rhodospirillales</taxon>
        <taxon>Azospirillaceae</taxon>
        <taxon>Azospirillum</taxon>
    </lineage>
</organism>
<evidence type="ECO:0000313" key="11">
    <source>
        <dbReference type="EMBL" id="MBP2295042.1"/>
    </source>
</evidence>
<feature type="transmembrane region" description="Helical" evidence="7">
    <location>
        <begin position="76"/>
        <end position="94"/>
    </location>
</feature>
<reference evidence="11 12" key="1">
    <citation type="submission" date="2021-03" db="EMBL/GenBank/DDBJ databases">
        <title>Genomic Encyclopedia of Type Strains, Phase III (KMG-III): the genomes of soil and plant-associated and newly described type strains.</title>
        <authorList>
            <person name="Whitman W."/>
        </authorList>
    </citation>
    <scope>NUCLEOTIDE SEQUENCE [LARGE SCALE GENOMIC DNA]</scope>
    <source>
        <strain evidence="11 12">IMMIB AFH-6</strain>
    </source>
</reference>
<evidence type="ECO:0000256" key="6">
    <source>
        <dbReference type="ARBA" id="ARBA00023136"/>
    </source>
</evidence>
<evidence type="ECO:0000256" key="4">
    <source>
        <dbReference type="ARBA" id="ARBA00022692"/>
    </source>
</evidence>
<feature type="domain" description="Mechanosensitive ion channel MscS" evidence="9">
    <location>
        <begin position="116"/>
        <end position="179"/>
    </location>
</feature>
<dbReference type="RefSeq" id="WP_209769419.1">
    <property type="nucleotide sequence ID" value="NZ_JAGINP010000019.1"/>
</dbReference>